<dbReference type="HAMAP" id="MF_00032">
    <property type="entry name" value="eIF_6"/>
    <property type="match status" value="1"/>
</dbReference>
<dbReference type="EMBL" id="CP002838">
    <property type="protein sequence ID" value="AEM38850.1"/>
    <property type="molecule type" value="Genomic_DNA"/>
</dbReference>
<sequence>MSEEKGAIEKISIFGNSNIGVYIFANNKFALVPPGVAESDKKRIRDTLGVDIIEVKIADMIINGVMVAGNDRGLLLPRIVKPEEIDELKSYIGGSVRIEVLNIRSTALGNLIAANNNGALVSPLVDRTVLEIVRDVLGVPRVEMKRLADIPSVGSMLVANSYGGLVHPGVSDEEIEFLQSVFGVEFIRGTVNFGLYFVKAGIVANDNGVLVGEDTTGPEIAQISQALLPR</sequence>
<protein>
    <recommendedName>
        <fullName evidence="3">Translation initiation factor 6</fullName>
        <shortName evidence="3">aIF-6</shortName>
    </recommendedName>
</protein>
<dbReference type="InterPro" id="IPR002769">
    <property type="entry name" value="eIF6"/>
</dbReference>
<dbReference type="AlphaFoldDB" id="G0EEM8"/>
<dbReference type="SUPFAM" id="SSF55909">
    <property type="entry name" value="Pentein"/>
    <property type="match status" value="1"/>
</dbReference>
<dbReference type="FunCoup" id="G0EEM8">
    <property type="interactions" value="178"/>
</dbReference>
<dbReference type="Proteomes" id="UP000001037">
    <property type="component" value="Chromosome"/>
</dbReference>
<dbReference type="Pfam" id="PF01912">
    <property type="entry name" value="eIF-6"/>
    <property type="match status" value="1"/>
</dbReference>
<dbReference type="KEGG" id="pfm:Pyrfu_0982"/>
<accession>G0EEM8</accession>
<dbReference type="eggNOG" id="arCOG04176">
    <property type="taxonomic scope" value="Archaea"/>
</dbReference>
<dbReference type="RefSeq" id="WP_014026527.1">
    <property type="nucleotide sequence ID" value="NC_015931.1"/>
</dbReference>
<dbReference type="InParanoid" id="G0EEM8"/>
<dbReference type="NCBIfam" id="TIGR00323">
    <property type="entry name" value="eIF-6"/>
    <property type="match status" value="1"/>
</dbReference>
<keyword evidence="2 3" id="KW-0648">Protein biosynthesis</keyword>
<comment type="function">
    <text evidence="3">Binds to the 50S ribosomal subunit and prevents its association with the 30S ribosomal subunit to form the 70S initiation complex.</text>
</comment>
<proteinExistence type="inferred from homology"/>
<keyword evidence="5" id="KW-1185">Reference proteome</keyword>
<keyword evidence="1 3" id="KW-0396">Initiation factor</keyword>
<dbReference type="Gene3D" id="3.75.10.10">
    <property type="entry name" value="L-arginine/glycine Amidinotransferase, Chain A"/>
    <property type="match status" value="1"/>
</dbReference>
<dbReference type="PIRSF" id="PIRSF006413">
    <property type="entry name" value="IF-6"/>
    <property type="match status" value="1"/>
</dbReference>
<name>G0EEM8_PYRF1</name>
<dbReference type="STRING" id="694429.Pyrfu_0982"/>
<gene>
    <name evidence="3" type="primary">eif6</name>
    <name evidence="4" type="ordered locus">Pyrfu_0982</name>
</gene>
<evidence type="ECO:0000256" key="3">
    <source>
        <dbReference type="HAMAP-Rule" id="MF_00032"/>
    </source>
</evidence>
<dbReference type="GO" id="GO:0043022">
    <property type="term" value="F:ribosome binding"/>
    <property type="evidence" value="ECO:0007669"/>
    <property type="project" value="InterPro"/>
</dbReference>
<evidence type="ECO:0000256" key="1">
    <source>
        <dbReference type="ARBA" id="ARBA00022540"/>
    </source>
</evidence>
<evidence type="ECO:0000313" key="4">
    <source>
        <dbReference type="EMBL" id="AEM38850.1"/>
    </source>
</evidence>
<dbReference type="SMART" id="SM00654">
    <property type="entry name" value="eIF6"/>
    <property type="match status" value="1"/>
</dbReference>
<comment type="similarity">
    <text evidence="3">Belongs to the eIF-6 family.</text>
</comment>
<dbReference type="PANTHER" id="PTHR10784">
    <property type="entry name" value="TRANSLATION INITIATION FACTOR 6"/>
    <property type="match status" value="1"/>
</dbReference>
<dbReference type="GO" id="GO:0003743">
    <property type="term" value="F:translation initiation factor activity"/>
    <property type="evidence" value="ECO:0007669"/>
    <property type="project" value="UniProtKB-UniRule"/>
</dbReference>
<evidence type="ECO:0000313" key="5">
    <source>
        <dbReference type="Proteomes" id="UP000001037"/>
    </source>
</evidence>
<organism evidence="4 5">
    <name type="scientific">Pyrolobus fumarii (strain DSM 11204 / 1A)</name>
    <dbReference type="NCBI Taxonomy" id="694429"/>
    <lineage>
        <taxon>Archaea</taxon>
        <taxon>Thermoproteota</taxon>
        <taxon>Thermoprotei</taxon>
        <taxon>Desulfurococcales</taxon>
        <taxon>Pyrodictiaceae</taxon>
        <taxon>Pyrolobus</taxon>
    </lineage>
</organism>
<reference evidence="4 5" key="1">
    <citation type="journal article" date="2011" name="Stand. Genomic Sci.">
        <title>Complete genome sequence of the hyperthermophilic chemolithoautotroph Pyrolobus fumarii type strain (1A).</title>
        <authorList>
            <person name="Anderson I."/>
            <person name="Goker M."/>
            <person name="Nolan M."/>
            <person name="Lucas S."/>
            <person name="Hammon N."/>
            <person name="Deshpande S."/>
            <person name="Cheng J.F."/>
            <person name="Tapia R."/>
            <person name="Han C."/>
            <person name="Goodwin L."/>
            <person name="Pitluck S."/>
            <person name="Huntemann M."/>
            <person name="Liolios K."/>
            <person name="Ivanova N."/>
            <person name="Pagani I."/>
            <person name="Mavromatis K."/>
            <person name="Ovchinikova G."/>
            <person name="Pati A."/>
            <person name="Chen A."/>
            <person name="Palaniappan K."/>
            <person name="Land M."/>
            <person name="Hauser L."/>
            <person name="Brambilla E.M."/>
            <person name="Huber H."/>
            <person name="Yasawong M."/>
            <person name="Rohde M."/>
            <person name="Spring S."/>
            <person name="Abt B."/>
            <person name="Sikorski J."/>
            <person name="Wirth R."/>
            <person name="Detter J.C."/>
            <person name="Woyke T."/>
            <person name="Bristow J."/>
            <person name="Eisen J.A."/>
            <person name="Markowitz V."/>
            <person name="Hugenholtz P."/>
            <person name="Kyrpides N.C."/>
            <person name="Klenk H.P."/>
            <person name="Lapidus A."/>
        </authorList>
    </citation>
    <scope>NUCLEOTIDE SEQUENCE [LARGE SCALE GENOMIC DNA]</scope>
    <source>
        <strain evidence="5">DSM 11204 / 1A</strain>
    </source>
</reference>
<dbReference type="GeneID" id="11139458"/>
<dbReference type="HOGENOM" id="CLU_071894_1_0_2"/>
<evidence type="ECO:0000256" key="2">
    <source>
        <dbReference type="ARBA" id="ARBA00022917"/>
    </source>
</evidence>
<dbReference type="GO" id="GO:0042256">
    <property type="term" value="P:cytosolic ribosome assembly"/>
    <property type="evidence" value="ECO:0007669"/>
    <property type="project" value="InterPro"/>
</dbReference>